<sequence>MTRIQIASFVRIDGEFRPVSEAGRHDGECEYLPGAISLTVDGVELLGTELWDDVNWLWPFVVQAVRECRESGSGTRHFPDQPITFKAEKAQWGENVMLTVTTADRSIHRTAIAPEAEVYETVARAGAEFFKHLRRLCGSDAVSEEEEAAVISWLAGER</sequence>
<keyword evidence="2" id="KW-1185">Reference proteome</keyword>
<evidence type="ECO:0000313" key="1">
    <source>
        <dbReference type="EMBL" id="GGM20777.1"/>
    </source>
</evidence>
<gene>
    <name evidence="1" type="ORF">GCM10010102_15560</name>
</gene>
<organism evidence="1 2">
    <name type="scientific">Promicromonospora citrea</name>
    <dbReference type="NCBI Taxonomy" id="43677"/>
    <lineage>
        <taxon>Bacteria</taxon>
        <taxon>Bacillati</taxon>
        <taxon>Actinomycetota</taxon>
        <taxon>Actinomycetes</taxon>
        <taxon>Micrococcales</taxon>
        <taxon>Promicromonosporaceae</taxon>
        <taxon>Promicromonospora</taxon>
    </lineage>
</organism>
<name>A0A8H9L2B0_9MICO</name>
<dbReference type="EMBL" id="BMPT01000005">
    <property type="protein sequence ID" value="GGM20777.1"/>
    <property type="molecule type" value="Genomic_DNA"/>
</dbReference>
<proteinExistence type="predicted"/>
<dbReference type="AlphaFoldDB" id="A0A8H9L2B0"/>
<reference evidence="1" key="2">
    <citation type="submission" date="2020-09" db="EMBL/GenBank/DDBJ databases">
        <authorList>
            <person name="Sun Q."/>
            <person name="Ohkuma M."/>
        </authorList>
    </citation>
    <scope>NUCLEOTIDE SEQUENCE</scope>
    <source>
        <strain evidence="1">JCM 3051</strain>
    </source>
</reference>
<accession>A0A8H9L2B0</accession>
<dbReference type="RefSeq" id="WP_171104359.1">
    <property type="nucleotide sequence ID" value="NZ_BMPT01000005.1"/>
</dbReference>
<evidence type="ECO:0000313" key="2">
    <source>
        <dbReference type="Proteomes" id="UP000655589"/>
    </source>
</evidence>
<protein>
    <submittedName>
        <fullName evidence="1">Uncharacterized protein</fullName>
    </submittedName>
</protein>
<dbReference type="Proteomes" id="UP000655589">
    <property type="component" value="Unassembled WGS sequence"/>
</dbReference>
<comment type="caution">
    <text evidence="1">The sequence shown here is derived from an EMBL/GenBank/DDBJ whole genome shotgun (WGS) entry which is preliminary data.</text>
</comment>
<reference evidence="1" key="1">
    <citation type="journal article" date="2014" name="Int. J. Syst. Evol. Microbiol.">
        <title>Complete genome sequence of Corynebacterium casei LMG S-19264T (=DSM 44701T), isolated from a smear-ripened cheese.</title>
        <authorList>
            <consortium name="US DOE Joint Genome Institute (JGI-PGF)"/>
            <person name="Walter F."/>
            <person name="Albersmeier A."/>
            <person name="Kalinowski J."/>
            <person name="Ruckert C."/>
        </authorList>
    </citation>
    <scope>NUCLEOTIDE SEQUENCE</scope>
    <source>
        <strain evidence="1">JCM 3051</strain>
    </source>
</reference>